<dbReference type="PROSITE" id="PS50088">
    <property type="entry name" value="ANK_REPEAT"/>
    <property type="match status" value="2"/>
</dbReference>
<comment type="caution">
    <text evidence="2">The sequence shown here is derived from an EMBL/GenBank/DDBJ whole genome shotgun (WGS) entry which is preliminary data.</text>
</comment>
<feature type="repeat" description="ANK" evidence="1">
    <location>
        <begin position="119"/>
        <end position="151"/>
    </location>
</feature>
<dbReference type="Pfam" id="PF12796">
    <property type="entry name" value="Ank_2"/>
    <property type="match status" value="1"/>
</dbReference>
<protein>
    <recommendedName>
        <fullName evidence="4">Ankyrin repeat-containing protein</fullName>
    </recommendedName>
</protein>
<dbReference type="PANTHER" id="PTHR24121">
    <property type="entry name" value="NO MECHANORECEPTOR POTENTIAL C, ISOFORM D-RELATED"/>
    <property type="match status" value="1"/>
</dbReference>
<dbReference type="SMART" id="SM00248">
    <property type="entry name" value="ANK"/>
    <property type="match status" value="3"/>
</dbReference>
<evidence type="ECO:0000313" key="3">
    <source>
        <dbReference type="Proteomes" id="UP001324115"/>
    </source>
</evidence>
<sequence>MEEGRQYRMDLQLFLAASNCDLKFFEKLTDPISSTLFQVTTEKNTVLHVAVQYKKFELAEKIVNLSPRLVYEKNSKGNTPLHVAAMVGTSSLVSLLVDHAKKLDIESGGGQLLGILNLYGDTTLHVAVRYGKFEIVKVLIKEDPELAMCVNNAGESALFLVVDKQRYDMASHVPSVAPDCSYAGRHGMNVLHALVIHTNTCKCCPILHLKYFRNINYVKYFVHLTHHLNEINPIQYIDGLVV</sequence>
<proteinExistence type="predicted"/>
<dbReference type="Gene3D" id="1.25.40.20">
    <property type="entry name" value="Ankyrin repeat-containing domain"/>
    <property type="match status" value="2"/>
</dbReference>
<dbReference type="EMBL" id="JAXUIC010000003">
    <property type="protein sequence ID" value="KAK4595501.1"/>
    <property type="molecule type" value="Genomic_DNA"/>
</dbReference>
<dbReference type="InterPro" id="IPR002110">
    <property type="entry name" value="Ankyrin_rpt"/>
</dbReference>
<feature type="repeat" description="ANK" evidence="1">
    <location>
        <begin position="76"/>
        <end position="108"/>
    </location>
</feature>
<keyword evidence="3" id="KW-1185">Reference proteome</keyword>
<dbReference type="Pfam" id="PF13857">
    <property type="entry name" value="Ank_5"/>
    <property type="match status" value="1"/>
</dbReference>
<evidence type="ECO:0000256" key="1">
    <source>
        <dbReference type="PROSITE-ProRule" id="PRU00023"/>
    </source>
</evidence>
<evidence type="ECO:0008006" key="4">
    <source>
        <dbReference type="Google" id="ProtNLM"/>
    </source>
</evidence>
<gene>
    <name evidence="2" type="ORF">RGQ29_013822</name>
</gene>
<dbReference type="PROSITE" id="PS50297">
    <property type="entry name" value="ANK_REP_REGION"/>
    <property type="match status" value="2"/>
</dbReference>
<accession>A0AAN7FQ99</accession>
<dbReference type="SUPFAM" id="SSF48403">
    <property type="entry name" value="Ankyrin repeat"/>
    <property type="match status" value="1"/>
</dbReference>
<keyword evidence="1" id="KW-0040">ANK repeat</keyword>
<organism evidence="2 3">
    <name type="scientific">Quercus rubra</name>
    <name type="common">Northern red oak</name>
    <name type="synonym">Quercus borealis</name>
    <dbReference type="NCBI Taxonomy" id="3512"/>
    <lineage>
        <taxon>Eukaryota</taxon>
        <taxon>Viridiplantae</taxon>
        <taxon>Streptophyta</taxon>
        <taxon>Embryophyta</taxon>
        <taxon>Tracheophyta</taxon>
        <taxon>Spermatophyta</taxon>
        <taxon>Magnoliopsida</taxon>
        <taxon>eudicotyledons</taxon>
        <taxon>Gunneridae</taxon>
        <taxon>Pentapetalae</taxon>
        <taxon>rosids</taxon>
        <taxon>fabids</taxon>
        <taxon>Fagales</taxon>
        <taxon>Fagaceae</taxon>
        <taxon>Quercus</taxon>
    </lineage>
</organism>
<evidence type="ECO:0000313" key="2">
    <source>
        <dbReference type="EMBL" id="KAK4595501.1"/>
    </source>
</evidence>
<name>A0AAN7FQ99_QUERU</name>
<dbReference type="PANTHER" id="PTHR24121:SF30">
    <property type="entry name" value="ANKYRIN REPEAT-CONTAINING PROTEIN ITN1-LIKE"/>
    <property type="match status" value="1"/>
</dbReference>
<reference evidence="2 3" key="1">
    <citation type="journal article" date="2023" name="G3 (Bethesda)">
        <title>A haplotype-resolved chromosome-scale genome for Quercus rubra L. provides insights into the genetics of adaptive traits for red oak species.</title>
        <authorList>
            <person name="Kapoor B."/>
            <person name="Jenkins J."/>
            <person name="Schmutz J."/>
            <person name="Zhebentyayeva T."/>
            <person name="Kuelheim C."/>
            <person name="Coggeshall M."/>
            <person name="Heim C."/>
            <person name="Lasky J.R."/>
            <person name="Leites L."/>
            <person name="Islam-Faridi N."/>
            <person name="Romero-Severson J."/>
            <person name="DeLeo V.L."/>
            <person name="Lucas S.M."/>
            <person name="Lazic D."/>
            <person name="Gailing O."/>
            <person name="Carlson J."/>
            <person name="Staton M."/>
        </authorList>
    </citation>
    <scope>NUCLEOTIDE SEQUENCE [LARGE SCALE GENOMIC DNA]</scope>
    <source>
        <strain evidence="2">Pseudo-F2</strain>
    </source>
</reference>
<dbReference type="InterPro" id="IPR036770">
    <property type="entry name" value="Ankyrin_rpt-contain_sf"/>
</dbReference>
<dbReference type="Proteomes" id="UP001324115">
    <property type="component" value="Unassembled WGS sequence"/>
</dbReference>
<dbReference type="AlphaFoldDB" id="A0AAN7FQ99"/>